<sequence>MLNVATYMQHGHILLDDQNQPLQVSDFKQVSIRAIQKHINCNIKEIKMIVFWAFEHL</sequence>
<evidence type="ECO:0000313" key="2">
    <source>
        <dbReference type="EMBL" id="ONH72236.1"/>
    </source>
</evidence>
<dbReference type="Proteomes" id="UP000189274">
    <property type="component" value="Unassembled WGS sequence"/>
</dbReference>
<dbReference type="AlphaFoldDB" id="A0A099NQX1"/>
<name>A0A099NQX1_PICKU</name>
<accession>A0A099NQX1</accession>
<evidence type="ECO:0000313" key="4">
    <source>
        <dbReference type="Proteomes" id="UP000189274"/>
    </source>
</evidence>
<evidence type="ECO:0000313" key="3">
    <source>
        <dbReference type="Proteomes" id="UP000029867"/>
    </source>
</evidence>
<reference evidence="4" key="3">
    <citation type="journal article" date="2017" name="Genome Announc.">
        <title>Genome sequences of Cyberlindnera fabianii 65, Pichia kudriavzevii 129, and Saccharomyces cerevisiae 131 isolated from fermented masau fruits in Zimbabwe.</title>
        <authorList>
            <person name="van Rijswijck I.M.H."/>
            <person name="Derks M.F.L."/>
            <person name="Abee T."/>
            <person name="de Ridder D."/>
            <person name="Smid E.J."/>
        </authorList>
    </citation>
    <scope>NUCLEOTIDE SEQUENCE [LARGE SCALE GENOMIC DNA]</scope>
    <source>
        <strain evidence="4">129</strain>
    </source>
</reference>
<dbReference type="Proteomes" id="UP000029867">
    <property type="component" value="Unassembled WGS sequence"/>
</dbReference>
<dbReference type="EMBL" id="MQVM01000023">
    <property type="protein sequence ID" value="ONH72236.1"/>
    <property type="molecule type" value="Genomic_DNA"/>
</dbReference>
<dbReference type="EMBL" id="JQFK01000877">
    <property type="protein sequence ID" value="KGK35193.1"/>
    <property type="molecule type" value="Genomic_DNA"/>
</dbReference>
<reference evidence="1" key="2">
    <citation type="submission" date="2014-08" db="EMBL/GenBank/DDBJ databases">
        <title>Exploiting Issatchenkia orientalis SD108 for Succinic Acid Production.</title>
        <authorList>
            <person name="Xiao H."/>
            <person name="Shao Z."/>
            <person name="Jiang Y."/>
            <person name="Dole S."/>
            <person name="Zhao H."/>
        </authorList>
    </citation>
    <scope>NUCLEOTIDE SEQUENCE [LARGE SCALE GENOMIC DNA]</scope>
    <source>
        <strain evidence="1">SD108</strain>
    </source>
</reference>
<comment type="caution">
    <text evidence="1">The sequence shown here is derived from an EMBL/GenBank/DDBJ whole genome shotgun (WGS) entry which is preliminary data.</text>
</comment>
<protein>
    <submittedName>
        <fullName evidence="1">Uncharacterized protein</fullName>
    </submittedName>
</protein>
<organism evidence="1 3">
    <name type="scientific">Pichia kudriavzevii</name>
    <name type="common">Yeast</name>
    <name type="synonym">Issatchenkia orientalis</name>
    <dbReference type="NCBI Taxonomy" id="4909"/>
    <lineage>
        <taxon>Eukaryota</taxon>
        <taxon>Fungi</taxon>
        <taxon>Dikarya</taxon>
        <taxon>Ascomycota</taxon>
        <taxon>Saccharomycotina</taxon>
        <taxon>Pichiomycetes</taxon>
        <taxon>Pichiales</taxon>
        <taxon>Pichiaceae</taxon>
        <taxon>Pichia</taxon>
    </lineage>
</organism>
<proteinExistence type="predicted"/>
<reference evidence="2" key="4">
    <citation type="submission" date="2017-01" db="EMBL/GenBank/DDBJ databases">
        <authorList>
            <person name="Mah S.A."/>
            <person name="Swanson W.J."/>
            <person name="Moy G.W."/>
            <person name="Vacquier V.D."/>
        </authorList>
    </citation>
    <scope>NUCLEOTIDE SEQUENCE [LARGE SCALE GENOMIC DNA]</scope>
    <source>
        <strain evidence="2">129</strain>
    </source>
</reference>
<gene>
    <name evidence="2" type="ORF">BOH78_3939</name>
    <name evidence="1" type="ORF">JL09_g5657</name>
</gene>
<dbReference type="HOGENOM" id="CLU_2996783_0_0_1"/>
<evidence type="ECO:0000313" key="1">
    <source>
        <dbReference type="EMBL" id="KGK35193.1"/>
    </source>
</evidence>
<reference evidence="3" key="1">
    <citation type="journal article" date="2014" name="Microb. Cell Fact.">
        <title>Exploiting Issatchenkia orientalis SD108 for succinic acid production.</title>
        <authorList>
            <person name="Xiao H."/>
            <person name="Shao Z."/>
            <person name="Jiang Y."/>
            <person name="Dole S."/>
            <person name="Zhao H."/>
        </authorList>
    </citation>
    <scope>NUCLEOTIDE SEQUENCE [LARGE SCALE GENOMIC DNA]</scope>
    <source>
        <strain evidence="3">SD108</strain>
    </source>
</reference>